<dbReference type="RefSeq" id="WP_085853549.1">
    <property type="nucleotide sequence ID" value="NZ_FOPF01000003.1"/>
</dbReference>
<dbReference type="EMBL" id="FWFV01000003">
    <property type="protein sequence ID" value="SLN36483.1"/>
    <property type="molecule type" value="Genomic_DNA"/>
</dbReference>
<protein>
    <submittedName>
        <fullName evidence="1">Sporulation-control protein spo0M</fullName>
    </submittedName>
</protein>
<gene>
    <name evidence="1" type="primary">spo0M_1</name>
    <name evidence="1" type="ORF">PAM7066_01551</name>
</gene>
<dbReference type="Pfam" id="PF07070">
    <property type="entry name" value="Spo0M"/>
    <property type="match status" value="1"/>
</dbReference>
<dbReference type="Proteomes" id="UP000193870">
    <property type="component" value="Unassembled WGS sequence"/>
</dbReference>
<dbReference type="PANTHER" id="PTHR40053:SF1">
    <property type="entry name" value="SPORULATION-CONTROL PROTEIN SPO0M"/>
    <property type="match status" value="1"/>
</dbReference>
<keyword evidence="2" id="KW-1185">Reference proteome</keyword>
<dbReference type="AlphaFoldDB" id="A0A1Y5SAZ0"/>
<proteinExistence type="predicted"/>
<organism evidence="1 2">
    <name type="scientific">Palleronia marisminoris</name>
    <dbReference type="NCBI Taxonomy" id="315423"/>
    <lineage>
        <taxon>Bacteria</taxon>
        <taxon>Pseudomonadati</taxon>
        <taxon>Pseudomonadota</taxon>
        <taxon>Alphaproteobacteria</taxon>
        <taxon>Rhodobacterales</taxon>
        <taxon>Roseobacteraceae</taxon>
        <taxon>Palleronia</taxon>
    </lineage>
</organism>
<dbReference type="OrthoDB" id="2351239at2"/>
<sequence length="245" mass="26300">MFKKVLSSLGFGCATIDTVIGEQEVVAGQPLHAELQVRGGDTEQDIQAVILELVTECRVEMTENASRRGEVVVASSRIEVGRIGANEERTIPLRLDVPAGAPVTDGSTKSELRTRLEILGGIDPRDSDQVKILPTPVVAAILQGMKKAGFLLVDTEVEHRPDDPSHPVVQEFDFRPVPAVDFGVDDVELSFFPIEGGVEVLVMADSRAGIRGGQHAEPIRLEVMETDIAGLDFAAKLRAAIGETG</sequence>
<accession>A0A1Y5SAZ0</accession>
<dbReference type="PANTHER" id="PTHR40053">
    <property type="entry name" value="SPORULATION-CONTROL PROTEIN SPO0M"/>
    <property type="match status" value="1"/>
</dbReference>
<evidence type="ECO:0000313" key="1">
    <source>
        <dbReference type="EMBL" id="SLN36483.1"/>
    </source>
</evidence>
<dbReference type="InterPro" id="IPR009776">
    <property type="entry name" value="Spore_0_M"/>
</dbReference>
<evidence type="ECO:0000313" key="2">
    <source>
        <dbReference type="Proteomes" id="UP000193870"/>
    </source>
</evidence>
<name>A0A1Y5SAZ0_9RHOB</name>
<reference evidence="1 2" key="1">
    <citation type="submission" date="2017-03" db="EMBL/GenBank/DDBJ databases">
        <authorList>
            <person name="Afonso C.L."/>
            <person name="Miller P.J."/>
            <person name="Scott M.A."/>
            <person name="Spackman E."/>
            <person name="Goraichik I."/>
            <person name="Dimitrov K.M."/>
            <person name="Suarez D.L."/>
            <person name="Swayne D.E."/>
        </authorList>
    </citation>
    <scope>NUCLEOTIDE SEQUENCE [LARGE SCALE GENOMIC DNA]</scope>
    <source>
        <strain evidence="1 2">CECT 7066</strain>
    </source>
</reference>